<comment type="caution">
    <text evidence="4">The sequence shown here is derived from an EMBL/GenBank/DDBJ whole genome shotgun (WGS) entry which is preliminary data.</text>
</comment>
<dbReference type="PANTHER" id="PTHR10157">
    <property type="entry name" value="DOPAMINE BETA HYDROXYLASE RELATED"/>
    <property type="match status" value="1"/>
</dbReference>
<dbReference type="SMART" id="SM00664">
    <property type="entry name" value="DoH"/>
    <property type="match status" value="1"/>
</dbReference>
<dbReference type="PANTHER" id="PTHR10157:SF23">
    <property type="entry name" value="MOXD1 HOMOLOG 1"/>
    <property type="match status" value="1"/>
</dbReference>
<feature type="region of interest" description="Disordered" evidence="1">
    <location>
        <begin position="184"/>
        <end position="207"/>
    </location>
</feature>
<sequence length="207" mass="23128">MGGKSFQILQFSGLFFFLFFGILFQIKEINCQSQNEEDSEFTQSLILDNPRGSYLLDQKIDWSAKRAVFNVTVKTTGFIGFGLSKNGEMEGADIVIGGVASNGEPYFTDRHGVRRGPPQVDKSQDWKLDQSWEENGTTFLSFSRPLNTCDEENDVVIRGNEKVTLLWAFGETDEVEIEPKVENSGTFETSFGGPNGMVEMGENDCKS</sequence>
<feature type="transmembrane region" description="Helical" evidence="2">
    <location>
        <begin position="6"/>
        <end position="24"/>
    </location>
</feature>
<name>A0ABP1PKS6_9HEXA</name>
<organism evidence="4 5">
    <name type="scientific">Orchesella dallaii</name>
    <dbReference type="NCBI Taxonomy" id="48710"/>
    <lineage>
        <taxon>Eukaryota</taxon>
        <taxon>Metazoa</taxon>
        <taxon>Ecdysozoa</taxon>
        <taxon>Arthropoda</taxon>
        <taxon>Hexapoda</taxon>
        <taxon>Collembola</taxon>
        <taxon>Entomobryomorpha</taxon>
        <taxon>Entomobryoidea</taxon>
        <taxon>Orchesellidae</taxon>
        <taxon>Orchesellinae</taxon>
        <taxon>Orchesella</taxon>
    </lineage>
</organism>
<keyword evidence="2" id="KW-1133">Transmembrane helix</keyword>
<evidence type="ECO:0000256" key="1">
    <source>
        <dbReference type="SAM" id="MobiDB-lite"/>
    </source>
</evidence>
<dbReference type="EMBL" id="CAXLJM020000001">
    <property type="protein sequence ID" value="CAL8068054.1"/>
    <property type="molecule type" value="Genomic_DNA"/>
</dbReference>
<dbReference type="Proteomes" id="UP001642540">
    <property type="component" value="Unassembled WGS sequence"/>
</dbReference>
<evidence type="ECO:0000256" key="2">
    <source>
        <dbReference type="SAM" id="Phobius"/>
    </source>
</evidence>
<dbReference type="PROSITE" id="PS50836">
    <property type="entry name" value="DOMON"/>
    <property type="match status" value="1"/>
</dbReference>
<dbReference type="InterPro" id="IPR005018">
    <property type="entry name" value="DOMON_domain"/>
</dbReference>
<evidence type="ECO:0000313" key="4">
    <source>
        <dbReference type="EMBL" id="CAL8068054.1"/>
    </source>
</evidence>
<dbReference type="Pfam" id="PF03351">
    <property type="entry name" value="DOMON"/>
    <property type="match status" value="1"/>
</dbReference>
<keyword evidence="2" id="KW-0472">Membrane</keyword>
<accession>A0ABP1PKS6</accession>
<dbReference type="CDD" id="cd09631">
    <property type="entry name" value="DOMON_DOH"/>
    <property type="match status" value="1"/>
</dbReference>
<keyword evidence="2" id="KW-0812">Transmembrane</keyword>
<evidence type="ECO:0000313" key="5">
    <source>
        <dbReference type="Proteomes" id="UP001642540"/>
    </source>
</evidence>
<proteinExistence type="predicted"/>
<protein>
    <recommendedName>
        <fullName evidence="3">DOMON domain-containing protein</fullName>
    </recommendedName>
</protein>
<dbReference type="SUPFAM" id="SSF49344">
    <property type="entry name" value="CBD9-like"/>
    <property type="match status" value="1"/>
</dbReference>
<keyword evidence="5" id="KW-1185">Reference proteome</keyword>
<dbReference type="InterPro" id="IPR045266">
    <property type="entry name" value="DOH_DOMON"/>
</dbReference>
<feature type="domain" description="DOMON" evidence="3">
    <location>
        <begin position="52"/>
        <end position="170"/>
    </location>
</feature>
<dbReference type="InterPro" id="IPR000945">
    <property type="entry name" value="DBH-like"/>
</dbReference>
<evidence type="ECO:0000259" key="3">
    <source>
        <dbReference type="PROSITE" id="PS50836"/>
    </source>
</evidence>
<gene>
    <name evidence="4" type="ORF">ODALV1_LOCUS88</name>
</gene>
<reference evidence="4 5" key="1">
    <citation type="submission" date="2024-08" db="EMBL/GenBank/DDBJ databases">
        <authorList>
            <person name="Cucini C."/>
            <person name="Frati F."/>
        </authorList>
    </citation>
    <scope>NUCLEOTIDE SEQUENCE [LARGE SCALE GENOMIC DNA]</scope>
</reference>